<feature type="region of interest" description="Disordered" evidence="1">
    <location>
        <begin position="23"/>
        <end position="54"/>
    </location>
</feature>
<evidence type="ECO:0000256" key="1">
    <source>
        <dbReference type="SAM" id="MobiDB-lite"/>
    </source>
</evidence>
<evidence type="ECO:0000313" key="2">
    <source>
        <dbReference type="EMBL" id="MPC79292.1"/>
    </source>
</evidence>
<reference evidence="2 3" key="1">
    <citation type="submission" date="2019-05" db="EMBL/GenBank/DDBJ databases">
        <title>Another draft genome of Portunus trituberculatus and its Hox gene families provides insights of decapod evolution.</title>
        <authorList>
            <person name="Jeong J.-H."/>
            <person name="Song I."/>
            <person name="Kim S."/>
            <person name="Choi T."/>
            <person name="Kim D."/>
            <person name="Ryu S."/>
            <person name="Kim W."/>
        </authorList>
    </citation>
    <scope>NUCLEOTIDE SEQUENCE [LARGE SCALE GENOMIC DNA]</scope>
    <source>
        <tissue evidence="2">Muscle</tissue>
    </source>
</reference>
<protein>
    <submittedName>
        <fullName evidence="2">Uncharacterized protein</fullName>
    </submittedName>
</protein>
<dbReference type="AlphaFoldDB" id="A0A5B7I6C4"/>
<accession>A0A5B7I6C4</accession>
<feature type="compositionally biased region" description="Basic and acidic residues" evidence="1">
    <location>
        <begin position="33"/>
        <end position="44"/>
    </location>
</feature>
<dbReference type="Proteomes" id="UP000324222">
    <property type="component" value="Unassembled WGS sequence"/>
</dbReference>
<evidence type="ECO:0000313" key="3">
    <source>
        <dbReference type="Proteomes" id="UP000324222"/>
    </source>
</evidence>
<sequence length="93" mass="10390">MREPRAHSCQALITDVHLSPHHYGRRVITSSGRRREDTEQRHEAPQPAPAAAPPRATLLYLPPCAVPAAFCLLSVPCRQTLRRANPATLHMYC</sequence>
<organism evidence="2 3">
    <name type="scientific">Portunus trituberculatus</name>
    <name type="common">Swimming crab</name>
    <name type="synonym">Neptunus trituberculatus</name>
    <dbReference type="NCBI Taxonomy" id="210409"/>
    <lineage>
        <taxon>Eukaryota</taxon>
        <taxon>Metazoa</taxon>
        <taxon>Ecdysozoa</taxon>
        <taxon>Arthropoda</taxon>
        <taxon>Crustacea</taxon>
        <taxon>Multicrustacea</taxon>
        <taxon>Malacostraca</taxon>
        <taxon>Eumalacostraca</taxon>
        <taxon>Eucarida</taxon>
        <taxon>Decapoda</taxon>
        <taxon>Pleocyemata</taxon>
        <taxon>Brachyura</taxon>
        <taxon>Eubrachyura</taxon>
        <taxon>Portunoidea</taxon>
        <taxon>Portunidae</taxon>
        <taxon>Portuninae</taxon>
        <taxon>Portunus</taxon>
    </lineage>
</organism>
<keyword evidence="3" id="KW-1185">Reference proteome</keyword>
<comment type="caution">
    <text evidence="2">The sequence shown here is derived from an EMBL/GenBank/DDBJ whole genome shotgun (WGS) entry which is preliminary data.</text>
</comment>
<dbReference type="EMBL" id="VSRR010050737">
    <property type="protein sequence ID" value="MPC79292.1"/>
    <property type="molecule type" value="Genomic_DNA"/>
</dbReference>
<name>A0A5B7I6C4_PORTR</name>
<gene>
    <name evidence="2" type="ORF">E2C01_073811</name>
</gene>
<proteinExistence type="predicted"/>